<evidence type="ECO:0000259" key="1">
    <source>
        <dbReference type="Pfam" id="PF20020"/>
    </source>
</evidence>
<evidence type="ECO:0000313" key="3">
    <source>
        <dbReference type="Proteomes" id="UP001145050"/>
    </source>
</evidence>
<organism evidence="2 3">
    <name type="scientific">Terrihalobacillus insolitus</name>
    <dbReference type="NCBI Taxonomy" id="2950438"/>
    <lineage>
        <taxon>Bacteria</taxon>
        <taxon>Bacillati</taxon>
        <taxon>Bacillota</taxon>
        <taxon>Bacilli</taxon>
        <taxon>Bacillales</taxon>
        <taxon>Bacillaceae</taxon>
        <taxon>Terrihalobacillus</taxon>
    </lineage>
</organism>
<accession>A0A9X3WQI1</accession>
<dbReference type="Proteomes" id="UP001145050">
    <property type="component" value="Unassembled WGS sequence"/>
</dbReference>
<dbReference type="EMBL" id="JAMQKB010000005">
    <property type="protein sequence ID" value="MDC3424242.1"/>
    <property type="molecule type" value="Genomic_DNA"/>
</dbReference>
<name>A0A9X3WQI1_9BACI</name>
<dbReference type="RefSeq" id="WP_272436046.1">
    <property type="nucleotide sequence ID" value="NZ_JAMQKB010000005.1"/>
</dbReference>
<evidence type="ECO:0000313" key="2">
    <source>
        <dbReference type="EMBL" id="MDC3424242.1"/>
    </source>
</evidence>
<dbReference type="InterPro" id="IPR045536">
    <property type="entry name" value="DUF6431"/>
</dbReference>
<feature type="domain" description="DUF6431" evidence="1">
    <location>
        <begin position="29"/>
        <end position="100"/>
    </location>
</feature>
<gene>
    <name evidence="2" type="ORF">NC797_06935</name>
</gene>
<protein>
    <submittedName>
        <fullName evidence="2">DUF6431 domain-containing protein</fullName>
    </submittedName>
</protein>
<dbReference type="Pfam" id="PF20020">
    <property type="entry name" value="DUF6431"/>
    <property type="match status" value="1"/>
</dbReference>
<dbReference type="AlphaFoldDB" id="A0A9X3WQI1"/>
<keyword evidence="3" id="KW-1185">Reference proteome</keyword>
<proteinExistence type="predicted"/>
<comment type="caution">
    <text evidence="2">The sequence shown here is derived from an EMBL/GenBank/DDBJ whole genome shotgun (WGS) entry which is preliminary data.</text>
</comment>
<reference evidence="2" key="1">
    <citation type="submission" date="2022-06" db="EMBL/GenBank/DDBJ databases">
        <title>Aquibacillus sp. a new bacterium isolated from soil saline samples.</title>
        <authorList>
            <person name="Galisteo C."/>
            <person name="De La Haba R."/>
            <person name="Sanchez-Porro C."/>
            <person name="Ventosa A."/>
        </authorList>
    </citation>
    <scope>NUCLEOTIDE SEQUENCE</scope>
    <source>
        <strain evidence="2">3ASR75-11</strain>
    </source>
</reference>
<sequence length="192" mass="22826">MLKIHHFKEGIKEYVSKKKGNDFPSYSCCEECGIQKKLYRHGFYERYVFVLSEKKFVNIVVCRYICQNPKCRQTYSVLPDFIIPYFQFPLPSIVELIDKKIEGVPLTEGIRQRATYYFKRYACEKHQNWILQFFRKSGNLDSIPEESIKKAKKLLKMIQDFGESTFLRKSTDTFSNYFMAPSLYQNDEVHST</sequence>